<dbReference type="PROSITE" id="PS51071">
    <property type="entry name" value="HTH_RPIR"/>
    <property type="match status" value="1"/>
</dbReference>
<dbReference type="Gene3D" id="1.10.10.10">
    <property type="entry name" value="Winged helix-like DNA-binding domain superfamily/Winged helix DNA-binding domain"/>
    <property type="match status" value="1"/>
</dbReference>
<dbReference type="GO" id="GO:0003677">
    <property type="term" value="F:DNA binding"/>
    <property type="evidence" value="ECO:0007669"/>
    <property type="project" value="InterPro"/>
</dbReference>
<dbReference type="Pfam" id="PF01380">
    <property type="entry name" value="SIS"/>
    <property type="match status" value="1"/>
</dbReference>
<dbReference type="PROSITE" id="PS51464">
    <property type="entry name" value="SIS"/>
    <property type="match status" value="1"/>
</dbReference>
<dbReference type="InterPro" id="IPR046348">
    <property type="entry name" value="SIS_dom_sf"/>
</dbReference>
<keyword evidence="4" id="KW-1185">Reference proteome</keyword>
<dbReference type="InterPro" id="IPR000281">
    <property type="entry name" value="HTH_RpiR"/>
</dbReference>
<feature type="domain" description="SIS" evidence="2">
    <location>
        <begin position="124"/>
        <end position="263"/>
    </location>
</feature>
<dbReference type="Gene3D" id="3.40.50.10490">
    <property type="entry name" value="Glucose-6-phosphate isomerase like protein, domain 1"/>
    <property type="match status" value="1"/>
</dbReference>
<reference evidence="3 4" key="1">
    <citation type="submission" date="2020-01" db="EMBL/GenBank/DDBJ databases">
        <authorList>
            <person name="Chen S."/>
        </authorList>
    </citation>
    <scope>NUCLEOTIDE SEQUENCE [LARGE SCALE GENOMIC DNA]</scope>
    <source>
        <strain evidence="3 4">GS-10</strain>
    </source>
</reference>
<comment type="caution">
    <text evidence="3">The sequence shown here is derived from an EMBL/GenBank/DDBJ whole genome shotgun (WGS) entry which is preliminary data.</text>
</comment>
<name>A0A6L8LH13_9RHOB</name>
<dbReference type="InterPro" id="IPR001347">
    <property type="entry name" value="SIS_dom"/>
</dbReference>
<dbReference type="InterPro" id="IPR036388">
    <property type="entry name" value="WH-like_DNA-bd_sf"/>
</dbReference>
<organism evidence="3 4">
    <name type="scientific">Thalassovita mangrovi</name>
    <dbReference type="NCBI Taxonomy" id="2692236"/>
    <lineage>
        <taxon>Bacteria</taxon>
        <taxon>Pseudomonadati</taxon>
        <taxon>Pseudomonadota</taxon>
        <taxon>Alphaproteobacteria</taxon>
        <taxon>Rhodobacterales</taxon>
        <taxon>Roseobacteraceae</taxon>
        <taxon>Thalassovita</taxon>
    </lineage>
</organism>
<dbReference type="GO" id="GO:0097367">
    <property type="term" value="F:carbohydrate derivative binding"/>
    <property type="evidence" value="ECO:0007669"/>
    <property type="project" value="InterPro"/>
</dbReference>
<dbReference type="SUPFAM" id="SSF46689">
    <property type="entry name" value="Homeodomain-like"/>
    <property type="match status" value="1"/>
</dbReference>
<feature type="domain" description="HTH rpiR-type" evidence="1">
    <location>
        <begin position="3"/>
        <end position="79"/>
    </location>
</feature>
<dbReference type="SUPFAM" id="SSF53697">
    <property type="entry name" value="SIS domain"/>
    <property type="match status" value="1"/>
</dbReference>
<evidence type="ECO:0000313" key="3">
    <source>
        <dbReference type="EMBL" id="MYM54286.1"/>
    </source>
</evidence>
<dbReference type="InterPro" id="IPR009057">
    <property type="entry name" value="Homeodomain-like_sf"/>
</dbReference>
<dbReference type="EMBL" id="WWEN01000002">
    <property type="protein sequence ID" value="MYM54286.1"/>
    <property type="molecule type" value="Genomic_DNA"/>
</dbReference>
<proteinExistence type="predicted"/>
<dbReference type="InterPro" id="IPR047640">
    <property type="entry name" value="RpiR-like"/>
</dbReference>
<accession>A0A6L8LH13</accession>
<evidence type="ECO:0000259" key="1">
    <source>
        <dbReference type="PROSITE" id="PS51071"/>
    </source>
</evidence>
<sequence length="282" mass="31871">MASRLILRIQEKFTRLTSSEQKIANVLMENQGLVETHTATELASLAGVSKATTARFFRSLGYSDFEEVRIQAREERNSRAPYGRFEPRKETASLGRTLSEHLELEQRNLSRTFEEMRSDLLPEITAVLQSAPRIWFLGFGDEYGIARLGRTLFTRLRHGVHQIEGSGQDWAAELSMTGPRDVLILLSFEPRPRLLPTLLAHARTTRMRIITISDHAYAAQAQRFSDFVLPCHIASYGILPTHATMMSMLRLLALSYLGQNPEAVSQRIATLDAINDELDLSE</sequence>
<dbReference type="GO" id="GO:1901135">
    <property type="term" value="P:carbohydrate derivative metabolic process"/>
    <property type="evidence" value="ECO:0007669"/>
    <property type="project" value="InterPro"/>
</dbReference>
<dbReference type="AlphaFoldDB" id="A0A6L8LH13"/>
<evidence type="ECO:0000259" key="2">
    <source>
        <dbReference type="PROSITE" id="PS51464"/>
    </source>
</evidence>
<dbReference type="Proteomes" id="UP000479043">
    <property type="component" value="Unassembled WGS sequence"/>
</dbReference>
<dbReference type="Pfam" id="PF01418">
    <property type="entry name" value="HTH_6"/>
    <property type="match status" value="1"/>
</dbReference>
<dbReference type="PANTHER" id="PTHR30514">
    <property type="entry name" value="GLUCOKINASE"/>
    <property type="match status" value="1"/>
</dbReference>
<protein>
    <submittedName>
        <fullName evidence="3">SIS domain-containing protein</fullName>
    </submittedName>
</protein>
<dbReference type="GO" id="GO:0003700">
    <property type="term" value="F:DNA-binding transcription factor activity"/>
    <property type="evidence" value="ECO:0007669"/>
    <property type="project" value="InterPro"/>
</dbReference>
<dbReference type="RefSeq" id="WP_160971995.1">
    <property type="nucleotide sequence ID" value="NZ_WWEN01000002.1"/>
</dbReference>
<dbReference type="PANTHER" id="PTHR30514:SF18">
    <property type="entry name" value="RPIR-FAMILY TRANSCRIPTIONAL REGULATOR"/>
    <property type="match status" value="1"/>
</dbReference>
<evidence type="ECO:0000313" key="4">
    <source>
        <dbReference type="Proteomes" id="UP000479043"/>
    </source>
</evidence>
<gene>
    <name evidence="3" type="ORF">GR167_03140</name>
</gene>